<dbReference type="InterPro" id="IPR023393">
    <property type="entry name" value="START-like_dom_sf"/>
</dbReference>
<dbReference type="SUPFAM" id="SSF55961">
    <property type="entry name" value="Bet v1-like"/>
    <property type="match status" value="1"/>
</dbReference>
<dbReference type="KEGG" id="bsen:DP114_21745"/>
<gene>
    <name evidence="2" type="ORF">DP114_21745</name>
</gene>
<sequence length="198" mass="22063">MVTIAVAPSVRAGLFNSPVDQLPVSERVKLRNGQVLVTGDKGKYTAIILVTGSQDIAWEVLTDYDHFSKFLPNTVSGKVITVNGNQKVVEQVDTRQVFLMNVQSRIRSATTETPKSRIDFRQIDGDLQSLEGYWKIEPVAPYSGAKANQVLITQVVEAQPKSGTPKKIFYSLFKNSLGEIMIAIRKEVDRRTPNRKTL</sequence>
<dbReference type="EMBL" id="CP030118">
    <property type="protein sequence ID" value="QDL12364.1"/>
    <property type="molecule type" value="Genomic_DNA"/>
</dbReference>
<dbReference type="Pfam" id="PF03364">
    <property type="entry name" value="Polyketide_cyc"/>
    <property type="match status" value="1"/>
</dbReference>
<reference evidence="2 3" key="1">
    <citation type="submission" date="2018-06" db="EMBL/GenBank/DDBJ databases">
        <title>Comparative genomics of Brasilonema spp. strains.</title>
        <authorList>
            <person name="Alvarenga D.O."/>
            <person name="Fiore M.F."/>
            <person name="Varani A.M."/>
        </authorList>
    </citation>
    <scope>NUCLEOTIDE SEQUENCE [LARGE SCALE GENOMIC DNA]</scope>
    <source>
        <strain evidence="2 3">CENA114</strain>
    </source>
</reference>
<dbReference type="RefSeq" id="WP_169264314.1">
    <property type="nucleotide sequence ID" value="NZ_CAWOXK010000001.1"/>
</dbReference>
<evidence type="ECO:0000259" key="1">
    <source>
        <dbReference type="Pfam" id="PF03364"/>
    </source>
</evidence>
<name>A0A856MQ23_9CYAN</name>
<dbReference type="Proteomes" id="UP000503129">
    <property type="component" value="Chromosome"/>
</dbReference>
<dbReference type="AlphaFoldDB" id="A0A856MQ23"/>
<evidence type="ECO:0000313" key="2">
    <source>
        <dbReference type="EMBL" id="QDL12364.1"/>
    </source>
</evidence>
<dbReference type="Gene3D" id="3.30.530.20">
    <property type="match status" value="1"/>
</dbReference>
<keyword evidence="3" id="KW-1185">Reference proteome</keyword>
<dbReference type="InterPro" id="IPR005031">
    <property type="entry name" value="COQ10_START"/>
</dbReference>
<proteinExistence type="predicted"/>
<feature type="domain" description="Coenzyme Q-binding protein COQ10 START" evidence="1">
    <location>
        <begin position="56"/>
        <end position="176"/>
    </location>
</feature>
<evidence type="ECO:0000313" key="3">
    <source>
        <dbReference type="Proteomes" id="UP000503129"/>
    </source>
</evidence>
<dbReference type="PANTHER" id="PTHR34060:SF2">
    <property type="entry name" value="OS03G0837900 PROTEIN"/>
    <property type="match status" value="1"/>
</dbReference>
<accession>A0A856MQ23</accession>
<dbReference type="PANTHER" id="PTHR34060">
    <property type="entry name" value="POLYKETIDE CYCLASE / DEHYDRASE AND LIPID TRANSPORT PROTEIN"/>
    <property type="match status" value="1"/>
</dbReference>
<protein>
    <submittedName>
        <fullName evidence="2">Cyclase/dehydrase</fullName>
    </submittedName>
</protein>
<organism evidence="2 3">
    <name type="scientific">Brasilonema sennae CENA114</name>
    <dbReference type="NCBI Taxonomy" id="415709"/>
    <lineage>
        <taxon>Bacteria</taxon>
        <taxon>Bacillati</taxon>
        <taxon>Cyanobacteriota</taxon>
        <taxon>Cyanophyceae</taxon>
        <taxon>Nostocales</taxon>
        <taxon>Scytonemataceae</taxon>
        <taxon>Brasilonema</taxon>
        <taxon>Bromeliae group (in: Brasilonema)</taxon>
    </lineage>
</organism>